<feature type="region of interest" description="Disordered" evidence="1">
    <location>
        <begin position="246"/>
        <end position="358"/>
    </location>
</feature>
<feature type="compositionally biased region" description="Polar residues" evidence="1">
    <location>
        <begin position="139"/>
        <end position="148"/>
    </location>
</feature>
<feature type="compositionally biased region" description="Polar residues" evidence="1">
    <location>
        <begin position="288"/>
        <end position="298"/>
    </location>
</feature>
<dbReference type="Proteomes" id="UP000313359">
    <property type="component" value="Unassembled WGS sequence"/>
</dbReference>
<feature type="transmembrane region" description="Helical" evidence="2">
    <location>
        <begin position="170"/>
        <end position="191"/>
    </location>
</feature>
<feature type="region of interest" description="Disordered" evidence="1">
    <location>
        <begin position="129"/>
        <end position="167"/>
    </location>
</feature>
<keyword evidence="4" id="KW-1185">Reference proteome</keyword>
<feature type="compositionally biased region" description="Polar residues" evidence="1">
    <location>
        <begin position="1"/>
        <end position="11"/>
    </location>
</feature>
<evidence type="ECO:0000256" key="2">
    <source>
        <dbReference type="SAM" id="Phobius"/>
    </source>
</evidence>
<proteinExistence type="predicted"/>
<evidence type="ECO:0000256" key="1">
    <source>
        <dbReference type="SAM" id="MobiDB-lite"/>
    </source>
</evidence>
<feature type="compositionally biased region" description="Low complexity" evidence="1">
    <location>
        <begin position="149"/>
        <end position="159"/>
    </location>
</feature>
<dbReference type="AlphaFoldDB" id="A0A5C2RWM2"/>
<feature type="compositionally biased region" description="Basic and acidic residues" evidence="1">
    <location>
        <begin position="329"/>
        <end position="345"/>
    </location>
</feature>
<feature type="compositionally biased region" description="Polar residues" evidence="1">
    <location>
        <begin position="246"/>
        <end position="256"/>
    </location>
</feature>
<reference evidence="3" key="1">
    <citation type="journal article" date="2018" name="Genome Biol. Evol.">
        <title>Genomics and development of Lentinus tigrinus, a white-rot wood-decaying mushroom with dimorphic fruiting bodies.</title>
        <authorList>
            <person name="Wu B."/>
            <person name="Xu Z."/>
            <person name="Knudson A."/>
            <person name="Carlson A."/>
            <person name="Chen N."/>
            <person name="Kovaka S."/>
            <person name="LaButti K."/>
            <person name="Lipzen A."/>
            <person name="Pennachio C."/>
            <person name="Riley R."/>
            <person name="Schakwitz W."/>
            <person name="Umezawa K."/>
            <person name="Ohm R.A."/>
            <person name="Grigoriev I.V."/>
            <person name="Nagy L.G."/>
            <person name="Gibbons J."/>
            <person name="Hibbett D."/>
        </authorList>
    </citation>
    <scope>NUCLEOTIDE SEQUENCE [LARGE SCALE GENOMIC DNA]</scope>
    <source>
        <strain evidence="3">ALCF2SS1-6</strain>
    </source>
</reference>
<protein>
    <submittedName>
        <fullName evidence="3">Uncharacterized protein</fullName>
    </submittedName>
</protein>
<dbReference type="EMBL" id="ML122299">
    <property type="protein sequence ID" value="RPD55057.1"/>
    <property type="molecule type" value="Genomic_DNA"/>
</dbReference>
<keyword evidence="2" id="KW-0812">Transmembrane</keyword>
<sequence length="358" mass="37282">MNGESRTTFAMSSAEGRAVRQHPPRHIMRMKMRSSFPTSANDAVTTSVSLAPVPISVETTVADSSSTLSTEPPGAGLPTRSPRIVLAVRQADPTATYTPGLVSAPITVAGTLQATALSFNTHTFGTNTGTESGVPLLQPSGSSDNGLRTSQTSSTSATSTPPPAPKADRVPVIVGSICGVLALVLLVALLITRFRHARLRKWKGPFMERIVAHRHRISLVSGRTVFADSPRGDPDDLDGYPLCTSHTTIVGSSSRSSLEKGDTLGEPLPGTPPDRTPSSAPARCPMTVGQTAPESSVATPEGSRASASTPPPLAPLEALPGYDQSSGGKRKDGSESRMKAPDERSSSPPPAYSWTAGQ</sequence>
<accession>A0A5C2RWM2</accession>
<keyword evidence="2" id="KW-1133">Transmembrane helix</keyword>
<organism evidence="3 4">
    <name type="scientific">Lentinus tigrinus ALCF2SS1-6</name>
    <dbReference type="NCBI Taxonomy" id="1328759"/>
    <lineage>
        <taxon>Eukaryota</taxon>
        <taxon>Fungi</taxon>
        <taxon>Dikarya</taxon>
        <taxon>Basidiomycota</taxon>
        <taxon>Agaricomycotina</taxon>
        <taxon>Agaricomycetes</taxon>
        <taxon>Polyporales</taxon>
        <taxon>Polyporaceae</taxon>
        <taxon>Lentinus</taxon>
    </lineage>
</organism>
<name>A0A5C2RWM2_9APHY</name>
<evidence type="ECO:0000313" key="3">
    <source>
        <dbReference type="EMBL" id="RPD55057.1"/>
    </source>
</evidence>
<keyword evidence="2" id="KW-0472">Membrane</keyword>
<gene>
    <name evidence="3" type="ORF">L227DRAFT_333439</name>
</gene>
<feature type="region of interest" description="Disordered" evidence="1">
    <location>
        <begin position="1"/>
        <end position="23"/>
    </location>
</feature>
<evidence type="ECO:0000313" key="4">
    <source>
        <dbReference type="Proteomes" id="UP000313359"/>
    </source>
</evidence>